<dbReference type="InterPro" id="IPR011991">
    <property type="entry name" value="ArsR-like_HTH"/>
</dbReference>
<dbReference type="InterPro" id="IPR052362">
    <property type="entry name" value="HTH-GbsR_regulator"/>
</dbReference>
<dbReference type="RefSeq" id="WP_221287664.1">
    <property type="nucleotide sequence ID" value="NZ_AP024597.1"/>
</dbReference>
<evidence type="ECO:0000313" key="6">
    <source>
        <dbReference type="Proteomes" id="UP000825123"/>
    </source>
</evidence>
<feature type="domain" description="Transcription regulator TrmB N-terminal" evidence="4">
    <location>
        <begin position="20"/>
        <end position="79"/>
    </location>
</feature>
<dbReference type="GeneID" id="66163986"/>
<dbReference type="AlphaFoldDB" id="A0A8D5U8P9"/>
<evidence type="ECO:0000259" key="4">
    <source>
        <dbReference type="Pfam" id="PF01978"/>
    </source>
</evidence>
<evidence type="ECO:0000256" key="3">
    <source>
        <dbReference type="ARBA" id="ARBA00023163"/>
    </source>
</evidence>
<dbReference type="PANTHER" id="PTHR38465:SF1">
    <property type="entry name" value="HTH-TYPE TRANSCRIPTIONAL REGULATOR MJ1563-RELATED"/>
    <property type="match status" value="1"/>
</dbReference>
<gene>
    <name evidence="5" type="ORF">KN1_22550</name>
</gene>
<proteinExistence type="predicted"/>
<protein>
    <submittedName>
        <fullName evidence="5">Transcriptional regulator</fullName>
    </submittedName>
</protein>
<keyword evidence="6" id="KW-1185">Reference proteome</keyword>
<evidence type="ECO:0000256" key="2">
    <source>
        <dbReference type="ARBA" id="ARBA00023125"/>
    </source>
</evidence>
<reference evidence="5 6" key="1">
    <citation type="submission" date="2021-04" db="EMBL/GenBank/DDBJ databases">
        <title>Complete genome sequence of Stygiolobus sp. KN-1.</title>
        <authorList>
            <person name="Nakamura K."/>
            <person name="Sakai H."/>
            <person name="Kurosawa N."/>
        </authorList>
    </citation>
    <scope>NUCLEOTIDE SEQUENCE [LARGE SCALE GENOMIC DNA]</scope>
    <source>
        <strain evidence="5 6">KN-1</strain>
    </source>
</reference>
<dbReference type="GO" id="GO:0003700">
    <property type="term" value="F:DNA-binding transcription factor activity"/>
    <property type="evidence" value="ECO:0007669"/>
    <property type="project" value="InterPro"/>
</dbReference>
<keyword evidence="1" id="KW-0805">Transcription regulation</keyword>
<accession>A0A8D5U8P9</accession>
<evidence type="ECO:0000256" key="1">
    <source>
        <dbReference type="ARBA" id="ARBA00023015"/>
    </source>
</evidence>
<name>A0A8D5U8P9_9CREN</name>
<dbReference type="Gene3D" id="1.10.10.10">
    <property type="entry name" value="Winged helix-like DNA-binding domain superfamily/Winged helix DNA-binding domain"/>
    <property type="match status" value="1"/>
</dbReference>
<dbReference type="PANTHER" id="PTHR38465">
    <property type="entry name" value="HTH-TYPE TRANSCRIPTIONAL REGULATOR MJ1563-RELATED"/>
    <property type="match status" value="1"/>
</dbReference>
<keyword evidence="3" id="KW-0804">Transcription</keyword>
<organism evidence="5 6">
    <name type="scientific">Stygiolobus caldivivus</name>
    <dbReference type="NCBI Taxonomy" id="2824673"/>
    <lineage>
        <taxon>Archaea</taxon>
        <taxon>Thermoproteota</taxon>
        <taxon>Thermoprotei</taxon>
        <taxon>Sulfolobales</taxon>
        <taxon>Sulfolobaceae</taxon>
        <taxon>Stygiolobus</taxon>
    </lineage>
</organism>
<dbReference type="Pfam" id="PF01978">
    <property type="entry name" value="TrmB"/>
    <property type="match status" value="1"/>
</dbReference>
<dbReference type="Proteomes" id="UP000825123">
    <property type="component" value="Chromosome"/>
</dbReference>
<dbReference type="EMBL" id="AP024597">
    <property type="protein sequence ID" value="BCU70958.1"/>
    <property type="molecule type" value="Genomic_DNA"/>
</dbReference>
<sequence>MEGEKVTFPDGRSVEIHEFLAFMYGLSSSDVSVLHLLMTKGKKMSADEISEELNVTKASVSKSLNNLLDKGLLIREKEETEDKKKGRPGYLYWVDKNKLYEKLEKDLERLATNIREGLEEHLH</sequence>
<dbReference type="GO" id="GO:0003677">
    <property type="term" value="F:DNA binding"/>
    <property type="evidence" value="ECO:0007669"/>
    <property type="project" value="UniProtKB-KW"/>
</dbReference>
<dbReference type="InterPro" id="IPR036388">
    <property type="entry name" value="WH-like_DNA-bd_sf"/>
</dbReference>
<dbReference type="InterPro" id="IPR036390">
    <property type="entry name" value="WH_DNA-bd_sf"/>
</dbReference>
<dbReference type="KEGG" id="csty:KN1_22550"/>
<dbReference type="InterPro" id="IPR002831">
    <property type="entry name" value="Tscrpt_reg_TrmB_N"/>
</dbReference>
<dbReference type="CDD" id="cd00090">
    <property type="entry name" value="HTH_ARSR"/>
    <property type="match status" value="1"/>
</dbReference>
<dbReference type="SUPFAM" id="SSF46785">
    <property type="entry name" value="Winged helix' DNA-binding domain"/>
    <property type="match status" value="1"/>
</dbReference>
<evidence type="ECO:0000313" key="5">
    <source>
        <dbReference type="EMBL" id="BCU70958.1"/>
    </source>
</evidence>
<keyword evidence="2" id="KW-0238">DNA-binding</keyword>